<proteinExistence type="predicted"/>
<comment type="caution">
    <text evidence="2">The sequence shown here is derived from an EMBL/GenBank/DDBJ whole genome shotgun (WGS) entry which is preliminary data.</text>
</comment>
<reference evidence="2 3" key="1">
    <citation type="submission" date="2019-04" db="EMBL/GenBank/DDBJ databases">
        <title>A reverse ecology approach based on a biological definition of microbial populations.</title>
        <authorList>
            <person name="Arevalo P."/>
            <person name="Vaninsberghe D."/>
            <person name="Elsherbini J."/>
            <person name="Gore J."/>
            <person name="Polz M."/>
        </authorList>
    </citation>
    <scope>NUCLEOTIDE SEQUENCE [LARGE SCALE GENOMIC DNA]</scope>
    <source>
        <strain evidence="2 3">10N.261.46.F4</strain>
    </source>
</reference>
<name>A0A4U1WLS8_9VIBR</name>
<dbReference type="Proteomes" id="UP000307574">
    <property type="component" value="Unassembled WGS sequence"/>
</dbReference>
<evidence type="ECO:0000313" key="3">
    <source>
        <dbReference type="Proteomes" id="UP000307574"/>
    </source>
</evidence>
<accession>A0A4U1WLS8</accession>
<gene>
    <name evidence="2" type="ORF">FCV50_05080</name>
</gene>
<organism evidence="2 3">
    <name type="scientific">Vibrio kanaloae</name>
    <dbReference type="NCBI Taxonomy" id="170673"/>
    <lineage>
        <taxon>Bacteria</taxon>
        <taxon>Pseudomonadati</taxon>
        <taxon>Pseudomonadota</taxon>
        <taxon>Gammaproteobacteria</taxon>
        <taxon>Vibrionales</taxon>
        <taxon>Vibrionaceae</taxon>
        <taxon>Vibrio</taxon>
    </lineage>
</organism>
<dbReference type="RefSeq" id="WP_136979376.1">
    <property type="nucleotide sequence ID" value="NZ_SYUN01000058.1"/>
</dbReference>
<dbReference type="EMBL" id="SYUV01000014">
    <property type="protein sequence ID" value="TKF34706.1"/>
    <property type="molecule type" value="Genomic_DNA"/>
</dbReference>
<feature type="signal peptide" evidence="1">
    <location>
        <begin position="1"/>
        <end position="18"/>
    </location>
</feature>
<evidence type="ECO:0000256" key="1">
    <source>
        <dbReference type="SAM" id="SignalP"/>
    </source>
</evidence>
<dbReference type="PROSITE" id="PS51257">
    <property type="entry name" value="PROKAR_LIPOPROTEIN"/>
    <property type="match status" value="1"/>
</dbReference>
<protein>
    <recommendedName>
        <fullName evidence="4">Nucleotide pyrophosphatase</fullName>
    </recommendedName>
</protein>
<feature type="chain" id="PRO_5030103152" description="Nucleotide pyrophosphatase" evidence="1">
    <location>
        <begin position="19"/>
        <end position="711"/>
    </location>
</feature>
<dbReference type="AlphaFoldDB" id="A0A4U1WLS8"/>
<keyword evidence="1" id="KW-0732">Signal</keyword>
<sequence length="711" mass="78210">MIKLMKCASGVATILALAGCNSSSDGEVTPDPIKERKSLLVMIDGTRYEALLNANTPNLDKLAIQQAYTGGISGTLSQSGTSTVEGESTLWTGSWHTIQKSGEDGFKTVWEHIKAEKEDFQIGLYPNWPIFDYVNFNLSEIEHKKAFRTGTDRAAEHENSAVVTKKILSGDYDSLFTTIDMVDYSGHCNYGNSGGAWSDDYVKTIEQADAIFGYMLDAVEQREAEFDEEWLVMVATDHGFNRQKDNGSVDCAHGSQGIDAKKIWVASSHEELLNEQFTSPLHAVGNRDKDGIYRYVAQTDVTPTVLTWHNVEIQPEWEIEGTPLIGEIGVRGLFVETSQESNQIELQFTPSNNLPVQVLVNGKEVEQLTDTAEGELYTFTPNLDHLEPGHNQIVFTLINNSIPKSISASFSIIEDVDYDDLSFNTITALYAFDDELTENVVSGGDNLKTTGTPEISHGPGKYGQSLYHVRNFNNDLLLEDTVTNTDKFTLSLWFVGDGTSYDPAVITNKRWASAADGMILAQLNDSLKLQVGVDGEGSCCFVQLPYTPTTNSDDLKWNLLVASVDKTLPWSNGEGFGVMTFGVYDANGGLHYGSIDLTGSRTDSIHTGQPWLINNDHAQSYNNGHAALLDELVIWQDSTFNPGEIIALGKAENSVIDKLASVSDSTAATLGAETKIPYIGGKPNMTESELKAEAFWQRRRQMEELRAELGM</sequence>
<evidence type="ECO:0000313" key="2">
    <source>
        <dbReference type="EMBL" id="TKF34706.1"/>
    </source>
</evidence>
<dbReference type="SUPFAM" id="SSF53649">
    <property type="entry name" value="Alkaline phosphatase-like"/>
    <property type="match status" value="1"/>
</dbReference>
<dbReference type="Gene3D" id="3.40.720.10">
    <property type="entry name" value="Alkaline Phosphatase, subunit A"/>
    <property type="match status" value="1"/>
</dbReference>
<dbReference type="InterPro" id="IPR017850">
    <property type="entry name" value="Alkaline_phosphatase_core_sf"/>
</dbReference>
<evidence type="ECO:0008006" key="4">
    <source>
        <dbReference type="Google" id="ProtNLM"/>
    </source>
</evidence>